<evidence type="ECO:0000256" key="1">
    <source>
        <dbReference type="ARBA" id="ARBA00009776"/>
    </source>
</evidence>
<proteinExistence type="inferred from homology"/>
<feature type="domain" description="Thymidylate kinase-like" evidence="4">
    <location>
        <begin position="2"/>
        <end position="188"/>
    </location>
</feature>
<organism evidence="5 6">
    <name type="scientific">Candidatus Magasanikbacteria bacterium GW2011_GWC2_41_17</name>
    <dbReference type="NCBI Taxonomy" id="1619048"/>
    <lineage>
        <taxon>Bacteria</taxon>
        <taxon>Candidatus Magasanikiibacteriota</taxon>
    </lineage>
</organism>
<dbReference type="InterPro" id="IPR039430">
    <property type="entry name" value="Thymidylate_kin-like_dom"/>
</dbReference>
<dbReference type="GO" id="GO:0006235">
    <property type="term" value="P:dTTP biosynthetic process"/>
    <property type="evidence" value="ECO:0007669"/>
    <property type="project" value="TreeGrafter"/>
</dbReference>
<keyword evidence="3" id="KW-0067">ATP-binding</keyword>
<name>A0A0G0VHE8_9BACT</name>
<evidence type="ECO:0000313" key="5">
    <source>
        <dbReference type="EMBL" id="KKR99076.1"/>
    </source>
</evidence>
<dbReference type="Proteomes" id="UP000034108">
    <property type="component" value="Unassembled WGS sequence"/>
</dbReference>
<evidence type="ECO:0000313" key="6">
    <source>
        <dbReference type="Proteomes" id="UP000034108"/>
    </source>
</evidence>
<dbReference type="GO" id="GO:0006233">
    <property type="term" value="P:dTDP biosynthetic process"/>
    <property type="evidence" value="ECO:0007669"/>
    <property type="project" value="TreeGrafter"/>
</dbReference>
<dbReference type="GO" id="GO:0004798">
    <property type="term" value="F:dTMP kinase activity"/>
    <property type="evidence" value="ECO:0007669"/>
    <property type="project" value="TreeGrafter"/>
</dbReference>
<gene>
    <name evidence="5" type="ORF">UU49_C0011G0012</name>
</gene>
<evidence type="ECO:0000259" key="4">
    <source>
        <dbReference type="Pfam" id="PF02223"/>
    </source>
</evidence>
<dbReference type="Gene3D" id="3.40.50.300">
    <property type="entry name" value="P-loop containing nucleotide triphosphate hydrolases"/>
    <property type="match status" value="1"/>
</dbReference>
<sequence>MIDGIDGSGKSVQSQLLIDRLKKEGRSVEIISFPQYGQKSAGPVEEYLNGVYGTAEEVGPYRASILYAVDRFVAAFKIRKWLDDNKIVIANRYVASNMGHQGGKIKDPEARKKFFAWNDDLEYNIFRIPRPDLNIILHVPAGIAQTLVDKKGHREYLAGAKRDIHEDDLHHLQNAEEAYLEIARTFPNFELVECVENGELLSIEAIHKKAWDVVRGRLK</sequence>
<comment type="similarity">
    <text evidence="1">Belongs to the thymidylate kinase family.</text>
</comment>
<dbReference type="GO" id="GO:0005829">
    <property type="term" value="C:cytosol"/>
    <property type="evidence" value="ECO:0007669"/>
    <property type="project" value="TreeGrafter"/>
</dbReference>
<dbReference type="STRING" id="1619048.UU49_C0011G0012"/>
<dbReference type="EMBL" id="LCAV01000011">
    <property type="protein sequence ID" value="KKR99076.1"/>
    <property type="molecule type" value="Genomic_DNA"/>
</dbReference>
<dbReference type="Pfam" id="PF02223">
    <property type="entry name" value="Thymidylate_kin"/>
    <property type="match status" value="1"/>
</dbReference>
<protein>
    <submittedName>
        <fullName evidence="5">Thymidylate kinase</fullName>
    </submittedName>
</protein>
<comment type="caution">
    <text evidence="5">The sequence shown here is derived from an EMBL/GenBank/DDBJ whole genome shotgun (WGS) entry which is preliminary data.</text>
</comment>
<evidence type="ECO:0000256" key="2">
    <source>
        <dbReference type="ARBA" id="ARBA00022741"/>
    </source>
</evidence>
<accession>A0A0G0VHE8</accession>
<keyword evidence="5" id="KW-0808">Transferase</keyword>
<evidence type="ECO:0000256" key="3">
    <source>
        <dbReference type="ARBA" id="ARBA00022840"/>
    </source>
</evidence>
<reference evidence="5 6" key="1">
    <citation type="journal article" date="2015" name="Nature">
        <title>rRNA introns, odd ribosomes, and small enigmatic genomes across a large radiation of phyla.</title>
        <authorList>
            <person name="Brown C.T."/>
            <person name="Hug L.A."/>
            <person name="Thomas B.C."/>
            <person name="Sharon I."/>
            <person name="Castelle C.J."/>
            <person name="Singh A."/>
            <person name="Wilkins M.J."/>
            <person name="Williams K.H."/>
            <person name="Banfield J.F."/>
        </authorList>
    </citation>
    <scope>NUCLEOTIDE SEQUENCE [LARGE SCALE GENOMIC DNA]</scope>
</reference>
<dbReference type="GO" id="GO:0006227">
    <property type="term" value="P:dUDP biosynthetic process"/>
    <property type="evidence" value="ECO:0007669"/>
    <property type="project" value="TreeGrafter"/>
</dbReference>
<dbReference type="SUPFAM" id="SSF52540">
    <property type="entry name" value="P-loop containing nucleoside triphosphate hydrolases"/>
    <property type="match status" value="1"/>
</dbReference>
<dbReference type="PANTHER" id="PTHR10344:SF4">
    <property type="entry name" value="UMP-CMP KINASE 2, MITOCHONDRIAL"/>
    <property type="match status" value="1"/>
</dbReference>
<keyword evidence="2" id="KW-0547">Nucleotide-binding</keyword>
<dbReference type="PANTHER" id="PTHR10344">
    <property type="entry name" value="THYMIDYLATE KINASE"/>
    <property type="match status" value="1"/>
</dbReference>
<dbReference type="AlphaFoldDB" id="A0A0G0VHE8"/>
<dbReference type="GO" id="GO:0005524">
    <property type="term" value="F:ATP binding"/>
    <property type="evidence" value="ECO:0007669"/>
    <property type="project" value="UniProtKB-KW"/>
</dbReference>
<keyword evidence="5" id="KW-0418">Kinase</keyword>
<dbReference type="InterPro" id="IPR027417">
    <property type="entry name" value="P-loop_NTPase"/>
</dbReference>